<evidence type="ECO:0000313" key="3">
    <source>
        <dbReference type="Proteomes" id="UP000265703"/>
    </source>
</evidence>
<name>A0A397SD26_9GLOM</name>
<dbReference type="OrthoDB" id="2439862at2759"/>
<dbReference type="AlphaFoldDB" id="A0A397SD26"/>
<dbReference type="Proteomes" id="UP000265703">
    <property type="component" value="Unassembled WGS sequence"/>
</dbReference>
<dbReference type="InterPro" id="IPR006571">
    <property type="entry name" value="TLDc_dom"/>
</dbReference>
<reference evidence="2 3" key="1">
    <citation type="submission" date="2018-06" db="EMBL/GenBank/DDBJ databases">
        <title>Comparative genomics reveals the genomic features of Rhizophagus irregularis, R. cerebriforme, R. diaphanum and Gigaspora rosea, and their symbiotic lifestyle signature.</title>
        <authorList>
            <person name="Morin E."/>
            <person name="San Clemente H."/>
            <person name="Chen E.C.H."/>
            <person name="De La Providencia I."/>
            <person name="Hainaut M."/>
            <person name="Kuo A."/>
            <person name="Kohler A."/>
            <person name="Murat C."/>
            <person name="Tang N."/>
            <person name="Roy S."/>
            <person name="Loubradou J."/>
            <person name="Henrissat B."/>
            <person name="Grigoriev I.V."/>
            <person name="Corradi N."/>
            <person name="Roux C."/>
            <person name="Martin F.M."/>
        </authorList>
    </citation>
    <scope>NUCLEOTIDE SEQUENCE [LARGE SCALE GENOMIC DNA]</scope>
    <source>
        <strain evidence="2 3">DAOM 227022</strain>
    </source>
</reference>
<evidence type="ECO:0000313" key="2">
    <source>
        <dbReference type="EMBL" id="RIA80631.1"/>
    </source>
</evidence>
<sequence>MVSEYRSTLKLSPRCPKHQFDTMANQFDSVIINQNQEYLLLFANWIDKKKEKKESKYIRTIPYEFDLLYRVSRDGGTIKAFHNKCDNRGPTIVIIKIKGSEQIIGGYNPFEWDSSDKYKYTTDSFIFSFTDRRNTETAKMGYNNGNNSIGCCLNYGPIFGGNFYCQNDGTLWTINGACSNYYSNIDGLPTGSIRVDDYEVFQVIKKI</sequence>
<protein>
    <submittedName>
        <fullName evidence="2">TLD-domain-containing protein</fullName>
    </submittedName>
</protein>
<dbReference type="Pfam" id="PF07534">
    <property type="entry name" value="TLD"/>
    <property type="match status" value="1"/>
</dbReference>
<feature type="domain" description="TLDc" evidence="1">
    <location>
        <begin position="30"/>
        <end position="204"/>
    </location>
</feature>
<proteinExistence type="predicted"/>
<organism evidence="2 3">
    <name type="scientific">Glomus cerebriforme</name>
    <dbReference type="NCBI Taxonomy" id="658196"/>
    <lineage>
        <taxon>Eukaryota</taxon>
        <taxon>Fungi</taxon>
        <taxon>Fungi incertae sedis</taxon>
        <taxon>Mucoromycota</taxon>
        <taxon>Glomeromycotina</taxon>
        <taxon>Glomeromycetes</taxon>
        <taxon>Glomerales</taxon>
        <taxon>Glomeraceae</taxon>
        <taxon>Glomus</taxon>
    </lineage>
</organism>
<comment type="caution">
    <text evidence="2">The sequence shown here is derived from an EMBL/GenBank/DDBJ whole genome shotgun (WGS) entry which is preliminary data.</text>
</comment>
<dbReference type="PROSITE" id="PS51886">
    <property type="entry name" value="TLDC"/>
    <property type="match status" value="1"/>
</dbReference>
<accession>A0A397SD26</accession>
<evidence type="ECO:0000259" key="1">
    <source>
        <dbReference type="PROSITE" id="PS51886"/>
    </source>
</evidence>
<keyword evidence="3" id="KW-1185">Reference proteome</keyword>
<gene>
    <name evidence="2" type="ORF">C1645_792144</name>
</gene>
<dbReference type="EMBL" id="QKYT01000929">
    <property type="protein sequence ID" value="RIA80631.1"/>
    <property type="molecule type" value="Genomic_DNA"/>
</dbReference>